<evidence type="ECO:0000313" key="2">
    <source>
        <dbReference type="EMBL" id="DAE29815.1"/>
    </source>
</evidence>
<proteinExistence type="predicted"/>
<protein>
    <submittedName>
        <fullName evidence="2">Tail protein</fullName>
    </submittedName>
</protein>
<sequence length="325" mass="33009">MAVNKVVMDGTTLLDLTSDTVDAGHLLKGYTAHKKDGTSVTGVYEESGGIDTSDATATASDIAKGVTAYAKGSKITGNVITYTGSRTYSPLSQYNTATVVSSGGNDYLTTAVRNGENLFFRNGSTIRLGVQLSKLGTAIAADVASGKTFTSSAGLLVTGTATSAASPNLQSKTVTPKSTSQTVTPDSSYDGLSQVTVIGDSNLVASNIKSGVSIFGVSGSYTSSGSSSGNNNVEAHLITSASDKVTFKTTSGTIKVWGYGTTSSQSSWGGTQTQLIAFDGDGYYTSVSYGTPSRTSMTVTISSDGTIGGLPNGLTAINAIVTRGI</sequence>
<evidence type="ECO:0000256" key="1">
    <source>
        <dbReference type="SAM" id="MobiDB-lite"/>
    </source>
</evidence>
<organism evidence="2">
    <name type="scientific">virus sp. ctqEG8</name>
    <dbReference type="NCBI Taxonomy" id="2827998"/>
    <lineage>
        <taxon>Viruses</taxon>
    </lineage>
</organism>
<dbReference type="EMBL" id="BK059100">
    <property type="protein sequence ID" value="DAE29815.1"/>
    <property type="molecule type" value="Genomic_DNA"/>
</dbReference>
<name>A0A8S5REN0_9VIRU</name>
<reference evidence="2" key="1">
    <citation type="journal article" date="2021" name="Proc. Natl. Acad. Sci. U.S.A.">
        <title>A Catalog of Tens of Thousands of Viruses from Human Metagenomes Reveals Hidden Associations with Chronic Diseases.</title>
        <authorList>
            <person name="Tisza M.J."/>
            <person name="Buck C.B."/>
        </authorList>
    </citation>
    <scope>NUCLEOTIDE SEQUENCE</scope>
    <source>
        <strain evidence="2">CtqEG8</strain>
    </source>
</reference>
<feature type="region of interest" description="Disordered" evidence="1">
    <location>
        <begin position="167"/>
        <end position="186"/>
    </location>
</feature>
<accession>A0A8S5REN0</accession>